<dbReference type="CDD" id="cd03396">
    <property type="entry name" value="PAP2_like_6"/>
    <property type="match status" value="1"/>
</dbReference>
<dbReference type="EMBL" id="FTLW01000002">
    <property type="protein sequence ID" value="SIQ38244.1"/>
    <property type="molecule type" value="Genomic_DNA"/>
</dbReference>
<reference evidence="4" key="1">
    <citation type="submission" date="2017-01" db="EMBL/GenBank/DDBJ databases">
        <authorList>
            <person name="Varghese N."/>
            <person name="Submissions S."/>
        </authorList>
    </citation>
    <scope>NUCLEOTIDE SEQUENCE [LARGE SCALE GENOMIC DNA]</scope>
    <source>
        <strain evidence="4">UM1</strain>
    </source>
</reference>
<keyword evidence="1" id="KW-0812">Transmembrane</keyword>
<evidence type="ECO:0000256" key="1">
    <source>
        <dbReference type="SAM" id="Phobius"/>
    </source>
</evidence>
<accession>A0A1N6SAW9</accession>
<proteinExistence type="predicted"/>
<evidence type="ECO:0000313" key="4">
    <source>
        <dbReference type="Proteomes" id="UP000241788"/>
    </source>
</evidence>
<keyword evidence="1" id="KW-1133">Transmembrane helix</keyword>
<dbReference type="RefSeq" id="WP_076586272.1">
    <property type="nucleotide sequence ID" value="NZ_FTLW01000002.1"/>
</dbReference>
<dbReference type="SUPFAM" id="SSF48317">
    <property type="entry name" value="Acid phosphatase/Vanadium-dependent haloperoxidase"/>
    <property type="match status" value="1"/>
</dbReference>
<feature type="transmembrane region" description="Helical" evidence="1">
    <location>
        <begin position="168"/>
        <end position="188"/>
    </location>
</feature>
<evidence type="ECO:0000313" key="3">
    <source>
        <dbReference type="EMBL" id="SIQ38244.1"/>
    </source>
</evidence>
<feature type="domain" description="Phosphatidic acid phosphatase type 2/haloperoxidase" evidence="2">
    <location>
        <begin position="113"/>
        <end position="242"/>
    </location>
</feature>
<dbReference type="InterPro" id="IPR000326">
    <property type="entry name" value="PAP2/HPO"/>
</dbReference>
<dbReference type="InterPro" id="IPR036938">
    <property type="entry name" value="PAP2/HPO_sf"/>
</dbReference>
<feature type="transmembrane region" description="Helical" evidence="1">
    <location>
        <begin position="84"/>
        <end position="101"/>
    </location>
</feature>
<sequence length="247" mass="27781">MSLSNPHALAIAYAPSTPVSHVQFDACLRPWCIALAIYLLAMTWLMLGEGDFVIADWLYALRGGGWRLREHWLTVGVIHKDGKMLSQLMWLGTAIFTGIIWHRPEWRAWRRPLLILMASVVLATGVVAMIKHAVPMQCPWGLQRYGGSGMHIGLFEAWPVNIPRNACFPAAHASSGFAWIALFFFFLHVRPHWRWWGLGFGLAMGTVFAASQELRGAHFLSHDLTTIMICWGVSLLLYGVFRGRAQA</sequence>
<name>A0A1N6SAW9_9GAMM</name>
<organism evidence="3 4">
    <name type="scientific">Solilutibacter tolerans</name>
    <dbReference type="NCBI Taxonomy" id="1604334"/>
    <lineage>
        <taxon>Bacteria</taxon>
        <taxon>Pseudomonadati</taxon>
        <taxon>Pseudomonadota</taxon>
        <taxon>Gammaproteobacteria</taxon>
        <taxon>Lysobacterales</taxon>
        <taxon>Lysobacteraceae</taxon>
        <taxon>Solilutibacter</taxon>
    </lineage>
</organism>
<dbReference type="OrthoDB" id="7348799at2"/>
<keyword evidence="4" id="KW-1185">Reference proteome</keyword>
<keyword evidence="1" id="KW-0472">Membrane</keyword>
<dbReference type="Proteomes" id="UP000241788">
    <property type="component" value="Unassembled WGS sequence"/>
</dbReference>
<gene>
    <name evidence="3" type="ORF">SAMN05421546_1234</name>
</gene>
<dbReference type="Pfam" id="PF01569">
    <property type="entry name" value="PAP2"/>
    <property type="match status" value="1"/>
</dbReference>
<feature type="transmembrane region" description="Helical" evidence="1">
    <location>
        <begin position="113"/>
        <end position="134"/>
    </location>
</feature>
<dbReference type="AlphaFoldDB" id="A0A1N6SAW9"/>
<feature type="transmembrane region" description="Helical" evidence="1">
    <location>
        <begin position="224"/>
        <end position="241"/>
    </location>
</feature>
<dbReference type="STRING" id="1604334.SAMN05421546_1234"/>
<feature type="transmembrane region" description="Helical" evidence="1">
    <location>
        <begin position="28"/>
        <end position="47"/>
    </location>
</feature>
<feature type="transmembrane region" description="Helical" evidence="1">
    <location>
        <begin position="195"/>
        <end position="212"/>
    </location>
</feature>
<protein>
    <submittedName>
        <fullName evidence="3">Membrane-associated enzyme, PAP2 (Acid phosphatase) superfamily</fullName>
    </submittedName>
</protein>
<evidence type="ECO:0000259" key="2">
    <source>
        <dbReference type="Pfam" id="PF01569"/>
    </source>
</evidence>